<dbReference type="Pfam" id="PF06338">
    <property type="entry name" value="ComK"/>
    <property type="match status" value="1"/>
</dbReference>
<reference evidence="1 2" key="1">
    <citation type="submission" date="2018-08" db="EMBL/GenBank/DDBJ databases">
        <title>A genome reference for cultivated species of the human gut microbiota.</title>
        <authorList>
            <person name="Zou Y."/>
            <person name="Xue W."/>
            <person name="Luo G."/>
        </authorList>
    </citation>
    <scope>NUCLEOTIDE SEQUENCE [LARGE SCALE GENOMIC DNA]</scope>
    <source>
        <strain evidence="1 2">AF35-6BH</strain>
    </source>
</reference>
<dbReference type="AlphaFoldDB" id="A0A415PP74"/>
<gene>
    <name evidence="1" type="ORF">DWZ83_02485</name>
</gene>
<dbReference type="Proteomes" id="UP000284868">
    <property type="component" value="Unassembled WGS sequence"/>
</dbReference>
<name>A0A415PP74_9FIRM</name>
<proteinExistence type="predicted"/>
<dbReference type="RefSeq" id="WP_118365315.1">
    <property type="nucleotide sequence ID" value="NZ_JAJBMQ010000012.1"/>
</dbReference>
<keyword evidence="2" id="KW-1185">Reference proteome</keyword>
<dbReference type="InterPro" id="IPR010461">
    <property type="entry name" value="ComK"/>
</dbReference>
<accession>A0A415PP74</accession>
<protein>
    <submittedName>
        <fullName evidence="1">Competence protein ComK</fullName>
    </submittedName>
</protein>
<evidence type="ECO:0000313" key="2">
    <source>
        <dbReference type="Proteomes" id="UP000284868"/>
    </source>
</evidence>
<sequence>MIYWIKSSDYQTSAIIMKKEGSVKLENMSPLQFLDAWCLEYGSTYEGRKRALQKHLQITQKVPILISEQTKDFMFPTCAIHCEGCIWINYRFVEEVKRKEAKTLVRFFDDSVLLLDTDIRSIRRELKICERYLAFLRFA</sequence>
<evidence type="ECO:0000313" key="1">
    <source>
        <dbReference type="EMBL" id="RHM14515.1"/>
    </source>
</evidence>
<dbReference type="GO" id="GO:0030420">
    <property type="term" value="P:establishment of competence for transformation"/>
    <property type="evidence" value="ECO:0007669"/>
    <property type="project" value="InterPro"/>
</dbReference>
<dbReference type="OrthoDB" id="1655567at2"/>
<dbReference type="EMBL" id="QRPK01000007">
    <property type="protein sequence ID" value="RHM14515.1"/>
    <property type="molecule type" value="Genomic_DNA"/>
</dbReference>
<organism evidence="1 2">
    <name type="scientific">Amedibacillus dolichus</name>
    <dbReference type="NCBI Taxonomy" id="31971"/>
    <lineage>
        <taxon>Bacteria</taxon>
        <taxon>Bacillati</taxon>
        <taxon>Bacillota</taxon>
        <taxon>Erysipelotrichia</taxon>
        <taxon>Erysipelotrichales</taxon>
        <taxon>Erysipelotrichaceae</taxon>
        <taxon>Amedibacillus</taxon>
    </lineage>
</organism>
<comment type="caution">
    <text evidence="1">The sequence shown here is derived from an EMBL/GenBank/DDBJ whole genome shotgun (WGS) entry which is preliminary data.</text>
</comment>